<feature type="compositionally biased region" description="Low complexity" evidence="1">
    <location>
        <begin position="130"/>
        <end position="140"/>
    </location>
</feature>
<evidence type="ECO:0000256" key="3">
    <source>
        <dbReference type="SAM" id="SignalP"/>
    </source>
</evidence>
<reference evidence="4" key="1">
    <citation type="submission" date="2020-03" db="EMBL/GenBank/DDBJ databases">
        <authorList>
            <person name="Weist P."/>
        </authorList>
    </citation>
    <scope>NUCLEOTIDE SEQUENCE</scope>
</reference>
<feature type="signal peptide" evidence="3">
    <location>
        <begin position="1"/>
        <end position="19"/>
    </location>
</feature>
<dbReference type="InterPro" id="IPR013783">
    <property type="entry name" value="Ig-like_fold"/>
</dbReference>
<keyword evidence="3" id="KW-0732">Signal</keyword>
<evidence type="ECO:0000256" key="1">
    <source>
        <dbReference type="SAM" id="MobiDB-lite"/>
    </source>
</evidence>
<dbReference type="Gene3D" id="2.60.40.10">
    <property type="entry name" value="Immunoglobulins"/>
    <property type="match status" value="1"/>
</dbReference>
<evidence type="ECO:0000313" key="4">
    <source>
        <dbReference type="EMBL" id="CAB1428658.1"/>
    </source>
</evidence>
<dbReference type="Proteomes" id="UP001153269">
    <property type="component" value="Unassembled WGS sequence"/>
</dbReference>
<proteinExistence type="predicted"/>
<feature type="transmembrane region" description="Helical" evidence="2">
    <location>
        <begin position="164"/>
        <end position="189"/>
    </location>
</feature>
<gene>
    <name evidence="4" type="ORF">PLEPLA_LOCUS16632</name>
</gene>
<keyword evidence="5" id="KW-1185">Reference proteome</keyword>
<dbReference type="EMBL" id="CADEAL010001077">
    <property type="protein sequence ID" value="CAB1428658.1"/>
    <property type="molecule type" value="Genomic_DNA"/>
</dbReference>
<accession>A0A9N7YK78</accession>
<organism evidence="4 5">
    <name type="scientific">Pleuronectes platessa</name>
    <name type="common">European plaice</name>
    <dbReference type="NCBI Taxonomy" id="8262"/>
    <lineage>
        <taxon>Eukaryota</taxon>
        <taxon>Metazoa</taxon>
        <taxon>Chordata</taxon>
        <taxon>Craniata</taxon>
        <taxon>Vertebrata</taxon>
        <taxon>Euteleostomi</taxon>
        <taxon>Actinopterygii</taxon>
        <taxon>Neopterygii</taxon>
        <taxon>Teleostei</taxon>
        <taxon>Neoteleostei</taxon>
        <taxon>Acanthomorphata</taxon>
        <taxon>Carangaria</taxon>
        <taxon>Pleuronectiformes</taxon>
        <taxon>Pleuronectoidei</taxon>
        <taxon>Pleuronectidae</taxon>
        <taxon>Pleuronectes</taxon>
    </lineage>
</organism>
<protein>
    <recommendedName>
        <fullName evidence="6">Immunoglobulin V-set domain-containing protein</fullName>
    </recommendedName>
</protein>
<evidence type="ECO:0000256" key="2">
    <source>
        <dbReference type="SAM" id="Phobius"/>
    </source>
</evidence>
<name>A0A9N7YK78_PLEPL</name>
<keyword evidence="2" id="KW-0472">Membrane</keyword>
<comment type="caution">
    <text evidence="4">The sequence shown here is derived from an EMBL/GenBank/DDBJ whole genome shotgun (WGS) entry which is preliminary data.</text>
</comment>
<evidence type="ECO:0000313" key="5">
    <source>
        <dbReference type="Proteomes" id="UP001153269"/>
    </source>
</evidence>
<feature type="region of interest" description="Disordered" evidence="1">
    <location>
        <begin position="122"/>
        <end position="155"/>
    </location>
</feature>
<keyword evidence="2" id="KW-0812">Transmembrane</keyword>
<evidence type="ECO:0008006" key="6">
    <source>
        <dbReference type="Google" id="ProtNLM"/>
    </source>
</evidence>
<dbReference type="AlphaFoldDB" id="A0A9N7YK78"/>
<feature type="chain" id="PRO_5040329274" description="Immunoglobulin V-set domain-containing protein" evidence="3">
    <location>
        <begin position="20"/>
        <end position="268"/>
    </location>
</feature>
<sequence>MKFSFVFLLLLDFPPLNRQERIKEFEAILLRLEFDPYFDSYIKSCCKFYETICYPLLDSTGYTHELMRGRVTKTEGNGWIEFKISNIRLQHAGNYRCFVLEAPYHIYIDKFFEVEESLIPHSASQPPPTTTIKTLSTSTSIRPESTGPVLSQDNADSPSMPWSFGLPLLVIVSITVMIVITLVMGVVVCCRKKAKPEQPDKCGETLCESQKQDATEMSGVVYTTVNFTAREKSKELYSNLRIPKTRAAAPDPAVDTETVEYSTLAIHQ</sequence>
<keyword evidence="2" id="KW-1133">Transmembrane helix</keyword>